<comment type="caution">
    <text evidence="1">The sequence shown here is derived from an EMBL/GenBank/DDBJ whole genome shotgun (WGS) entry which is preliminary data.</text>
</comment>
<dbReference type="EMBL" id="JAGGNH010000005">
    <property type="protein sequence ID" value="KAJ0971062.1"/>
    <property type="molecule type" value="Genomic_DNA"/>
</dbReference>
<organism evidence="1 2">
    <name type="scientific">Dioscorea zingiberensis</name>
    <dbReference type="NCBI Taxonomy" id="325984"/>
    <lineage>
        <taxon>Eukaryota</taxon>
        <taxon>Viridiplantae</taxon>
        <taxon>Streptophyta</taxon>
        <taxon>Embryophyta</taxon>
        <taxon>Tracheophyta</taxon>
        <taxon>Spermatophyta</taxon>
        <taxon>Magnoliopsida</taxon>
        <taxon>Liliopsida</taxon>
        <taxon>Dioscoreales</taxon>
        <taxon>Dioscoreaceae</taxon>
        <taxon>Dioscorea</taxon>
    </lineage>
</organism>
<name>A0A9D5CD68_9LILI</name>
<reference evidence="1" key="2">
    <citation type="journal article" date="2022" name="Hortic Res">
        <title>The genome of Dioscorea zingiberensis sheds light on the biosynthesis, origin and evolution of the medicinally important diosgenin saponins.</title>
        <authorList>
            <person name="Li Y."/>
            <person name="Tan C."/>
            <person name="Li Z."/>
            <person name="Guo J."/>
            <person name="Li S."/>
            <person name="Chen X."/>
            <person name="Wang C."/>
            <person name="Dai X."/>
            <person name="Yang H."/>
            <person name="Song W."/>
            <person name="Hou L."/>
            <person name="Xu J."/>
            <person name="Tong Z."/>
            <person name="Xu A."/>
            <person name="Yuan X."/>
            <person name="Wang W."/>
            <person name="Yang Q."/>
            <person name="Chen L."/>
            <person name="Sun Z."/>
            <person name="Wang K."/>
            <person name="Pan B."/>
            <person name="Chen J."/>
            <person name="Bao Y."/>
            <person name="Liu F."/>
            <person name="Qi X."/>
            <person name="Gang D.R."/>
            <person name="Wen J."/>
            <person name="Li J."/>
        </authorList>
    </citation>
    <scope>NUCLEOTIDE SEQUENCE</scope>
    <source>
        <strain evidence="1">Dzin_1.0</strain>
    </source>
</reference>
<evidence type="ECO:0000313" key="2">
    <source>
        <dbReference type="Proteomes" id="UP001085076"/>
    </source>
</evidence>
<evidence type="ECO:0000313" key="1">
    <source>
        <dbReference type="EMBL" id="KAJ0971062.1"/>
    </source>
</evidence>
<dbReference type="OrthoDB" id="2020333at2759"/>
<dbReference type="PANTHER" id="PTHR36348">
    <property type="entry name" value="EXPRESSED PROTEIN"/>
    <property type="match status" value="1"/>
</dbReference>
<reference evidence="1" key="1">
    <citation type="submission" date="2021-03" db="EMBL/GenBank/DDBJ databases">
        <authorList>
            <person name="Li Z."/>
            <person name="Yang C."/>
        </authorList>
    </citation>
    <scope>NUCLEOTIDE SEQUENCE</scope>
    <source>
        <strain evidence="1">Dzin_1.0</strain>
        <tissue evidence="1">Leaf</tissue>
    </source>
</reference>
<sequence>MATLASASTIVAGSRIPPRHHQTSWWVLSNAEFDAASRPAPLICPFLSRRRRNLVFAVNKDAEKSFQKTVEVDRLIDMLKDSNSRELEKLVVENILAFNETFWIRLAARTDTCKSDDDKKDYEELAVSVMSIVDRLVHKTNERIESATDVLKAILNPVVDEVEEISWPPRDPEGMILMERELTKREQEGQLDEGFLSEVNAQLRQAKEDGDKPGLEAMLQKVLQMYASKVLCKRSYAYKGGEILKAEKFLESILEAPEEEWNKLILDGLTIGKGEVSPEEFYAVIKKRIERILIRTEGGSYQQRILTELRHLA</sequence>
<accession>A0A9D5CD68</accession>
<keyword evidence="2" id="KW-1185">Reference proteome</keyword>
<proteinExistence type="predicted"/>
<dbReference type="Proteomes" id="UP001085076">
    <property type="component" value="Miscellaneous, Linkage group lg05"/>
</dbReference>
<protein>
    <submittedName>
        <fullName evidence="1">Uncharacterized protein</fullName>
    </submittedName>
</protein>
<dbReference type="PANTHER" id="PTHR36348:SF1">
    <property type="entry name" value="EXPRESSED PROTEIN"/>
    <property type="match status" value="1"/>
</dbReference>
<gene>
    <name evidence="1" type="ORF">J5N97_019021</name>
</gene>
<dbReference type="AlphaFoldDB" id="A0A9D5CD68"/>